<evidence type="ECO:0000313" key="8">
    <source>
        <dbReference type="EMBL" id="RPB21797.1"/>
    </source>
</evidence>
<evidence type="ECO:0000256" key="1">
    <source>
        <dbReference type="ARBA" id="ARBA00004123"/>
    </source>
</evidence>
<dbReference type="FunCoup" id="A0A3N4LFZ1">
    <property type="interactions" value="1214"/>
</dbReference>
<dbReference type="OrthoDB" id="338970at2759"/>
<evidence type="ECO:0000259" key="7">
    <source>
        <dbReference type="Pfam" id="PF08801"/>
    </source>
</evidence>
<dbReference type="EMBL" id="ML121557">
    <property type="protein sequence ID" value="RPB21797.1"/>
    <property type="molecule type" value="Genomic_DNA"/>
</dbReference>
<dbReference type="STRING" id="1051890.A0A3N4LFZ1"/>
<dbReference type="Gene3D" id="1.20.120.1880">
    <property type="entry name" value="Nucleoporin, helical C-terminal domain"/>
    <property type="match status" value="1"/>
</dbReference>
<dbReference type="GO" id="GO:0044611">
    <property type="term" value="C:nuclear pore inner ring"/>
    <property type="evidence" value="ECO:0007669"/>
    <property type="project" value="TreeGrafter"/>
</dbReference>
<evidence type="ECO:0000259" key="6">
    <source>
        <dbReference type="Pfam" id="PF03177"/>
    </source>
</evidence>
<comment type="similarity">
    <text evidence="2">Belongs to the non-repetitive/WGA-negative nucleoporin family.</text>
</comment>
<dbReference type="Gene3D" id="1.20.58.1780">
    <property type="match status" value="1"/>
</dbReference>
<feature type="domain" description="Nucleoporin Nup133/Nup155-like C-terminal" evidence="6">
    <location>
        <begin position="600"/>
        <end position="1241"/>
    </location>
</feature>
<dbReference type="Gene3D" id="1.25.40.450">
    <property type="entry name" value="Nucleoporin, helical domain, N-terminal subdomain"/>
    <property type="match status" value="1"/>
</dbReference>
<dbReference type="InterPro" id="IPR042533">
    <property type="entry name" value="Nucleoporin_Nup155_C_1"/>
</dbReference>
<dbReference type="PANTHER" id="PTHR10350">
    <property type="entry name" value="NUCLEAR PORE COMPLEX PROTEIN NUP155"/>
    <property type="match status" value="1"/>
</dbReference>
<evidence type="ECO:0000256" key="3">
    <source>
        <dbReference type="ARBA" id="ARBA00022448"/>
    </source>
</evidence>
<organism evidence="8 9">
    <name type="scientific">Terfezia boudieri ATCC MYA-4762</name>
    <dbReference type="NCBI Taxonomy" id="1051890"/>
    <lineage>
        <taxon>Eukaryota</taxon>
        <taxon>Fungi</taxon>
        <taxon>Dikarya</taxon>
        <taxon>Ascomycota</taxon>
        <taxon>Pezizomycotina</taxon>
        <taxon>Pezizomycetes</taxon>
        <taxon>Pezizales</taxon>
        <taxon>Pezizaceae</taxon>
        <taxon>Terfezia</taxon>
    </lineage>
</organism>
<dbReference type="InterPro" id="IPR042538">
    <property type="entry name" value="Nucleoporin_Nup155_C_3"/>
</dbReference>
<feature type="domain" description="Nucleoporin Nup133/Nup155-like N-terminal" evidence="7">
    <location>
        <begin position="69"/>
        <end position="498"/>
    </location>
</feature>
<protein>
    <submittedName>
        <fullName evidence="8">Nucleoporin-domain-containing protein</fullName>
    </submittedName>
</protein>
<evidence type="ECO:0000256" key="4">
    <source>
        <dbReference type="ARBA" id="ARBA00023242"/>
    </source>
</evidence>
<dbReference type="InterPro" id="IPR014908">
    <property type="entry name" value="Nucleoporin_Nup133/Nup155_N"/>
</dbReference>
<gene>
    <name evidence="8" type="ORF">L211DRAFT_789951</name>
</gene>
<comment type="subcellular location">
    <subcellularLocation>
        <location evidence="1">Nucleus</location>
    </subcellularLocation>
</comment>
<dbReference type="InterPro" id="IPR004870">
    <property type="entry name" value="Nucleoporin_Nup155"/>
</dbReference>
<dbReference type="GO" id="GO:0000972">
    <property type="term" value="P:transcription-dependent tethering of RNA polymerase II gene DNA at nuclear periphery"/>
    <property type="evidence" value="ECO:0007669"/>
    <property type="project" value="TreeGrafter"/>
</dbReference>
<reference evidence="8 9" key="1">
    <citation type="journal article" date="2018" name="Nat. Ecol. Evol.">
        <title>Pezizomycetes genomes reveal the molecular basis of ectomycorrhizal truffle lifestyle.</title>
        <authorList>
            <person name="Murat C."/>
            <person name="Payen T."/>
            <person name="Noel B."/>
            <person name="Kuo A."/>
            <person name="Morin E."/>
            <person name="Chen J."/>
            <person name="Kohler A."/>
            <person name="Krizsan K."/>
            <person name="Balestrini R."/>
            <person name="Da Silva C."/>
            <person name="Montanini B."/>
            <person name="Hainaut M."/>
            <person name="Levati E."/>
            <person name="Barry K.W."/>
            <person name="Belfiori B."/>
            <person name="Cichocki N."/>
            <person name="Clum A."/>
            <person name="Dockter R.B."/>
            <person name="Fauchery L."/>
            <person name="Guy J."/>
            <person name="Iotti M."/>
            <person name="Le Tacon F."/>
            <person name="Lindquist E.A."/>
            <person name="Lipzen A."/>
            <person name="Malagnac F."/>
            <person name="Mello A."/>
            <person name="Molinier V."/>
            <person name="Miyauchi S."/>
            <person name="Poulain J."/>
            <person name="Riccioni C."/>
            <person name="Rubini A."/>
            <person name="Sitrit Y."/>
            <person name="Splivallo R."/>
            <person name="Traeger S."/>
            <person name="Wang M."/>
            <person name="Zifcakova L."/>
            <person name="Wipf D."/>
            <person name="Zambonelli A."/>
            <person name="Paolocci F."/>
            <person name="Nowrousian M."/>
            <person name="Ottonello S."/>
            <person name="Baldrian P."/>
            <person name="Spatafora J.W."/>
            <person name="Henrissat B."/>
            <person name="Nagy L.G."/>
            <person name="Aury J.M."/>
            <person name="Wincker P."/>
            <person name="Grigoriev I.V."/>
            <person name="Bonfante P."/>
            <person name="Martin F.M."/>
        </authorList>
    </citation>
    <scope>NUCLEOTIDE SEQUENCE [LARGE SCALE GENOMIC DNA]</scope>
    <source>
        <strain evidence="8 9">ATCC MYA-4762</strain>
    </source>
</reference>
<name>A0A3N4LFZ1_9PEZI</name>
<dbReference type="Pfam" id="PF03177">
    <property type="entry name" value="Nucleoporin_C"/>
    <property type="match status" value="1"/>
</dbReference>
<dbReference type="Gene3D" id="1.25.40.440">
    <property type="entry name" value="Nucleoporin, helical domain, central subdomain"/>
    <property type="match status" value="1"/>
</dbReference>
<evidence type="ECO:0000313" key="9">
    <source>
        <dbReference type="Proteomes" id="UP000267821"/>
    </source>
</evidence>
<dbReference type="PANTHER" id="PTHR10350:SF6">
    <property type="entry name" value="NUCLEAR PORE COMPLEX PROTEIN NUP155"/>
    <property type="match status" value="1"/>
</dbReference>
<keyword evidence="4" id="KW-0539">Nucleus</keyword>
<evidence type="ECO:0000256" key="2">
    <source>
        <dbReference type="ARBA" id="ARBA00007373"/>
    </source>
</evidence>
<keyword evidence="9" id="KW-1185">Reference proteome</keyword>
<keyword evidence="3" id="KW-0813">Transport</keyword>
<dbReference type="InterPro" id="IPR042537">
    <property type="entry name" value="Nucleoporin_Nup155_C_2"/>
</dbReference>
<sequence>MVGRSGGGMAGGVGDTQQVSQSTEHLGPIPRAARIVNENLMAERRYPDLDTIVSQGQSSDYDLTQGAAWAPFKKVNTHHIPDAIFEQYNQAQCHTMMGLFTEIGYAWMTVDNRLYMWEYATGNGFQGYEAQPNTITAARLLKPRPDVFNEKINYVLMIGTSVEVILLGISAIPNNRNAHDIAIYDTKMSINTKGLDISVIEGSKNGRIFFGGRSDNEIYEFTYKGQEGWFSGRCAKICHTSQGITSFTPKIAFSFLAGAKDTEYLVDMVVDDSRSLLYTLSSKSNIRAFHMSQDNVLVPRITYSWPQIRSSVGVLVGESRLIQPNSTIVAISPMPVEVGRRTHLIATTSTGCRLFMSAASSDYVYETASSMQVVHIRFPPLPTNAHNLREIPINQSPALTPTRRARIIPPGYFFCIVESQDRDGDSLFISAPDTAKLALLADQGHSRLQLCENSSFLNLESRAEAIEVVCPPPLFGNEASVQFDTPPAEFAILTNTGVQIIKRRRLVEIFSAAIRYGAHGPDAEVRKFFDTYGRAEGCFTALAVACGIDAEAPENRGGRITDQEVCDLARKFYIDFGGKPRAESSYDGANVTTLDNVRLSGRHEGLALYVSRVVRSIWREPIIKENKTPGGITTHKSIISTAALEAVQEQLQRLAKFLLDNKSFIEGLSAPTSMSVVQNRLEELALVAEHKGMHSLQQLTAGIIEGISFVLVLFEHPIDEIIMGLTEEHRAYVKKITYEELFTSSTGLELAKELVQGIVNKSIASGGDVDSITTALRRRCGSFCSADDVIVFKAIEHMKKARDETDPELRMTLLRESLRLFEETASSLSMDNLRETVSEFIHCGFYQGAVLLPLTVAKATENGTDPSMYRKDGAPENAPQAEVNKKKKMCYQLIFEALDRVDDAARWELEAQGGQPSFQTQLRVDTWDLVYRSDDEQFQNELYDWLCSRGQGHKLLEINSPFVLDYLRRKAAENLGHAELLWQWYAKREDYFSAAQVLYRLVRGDFDLTLEQRLEYLSRARGFCSSQAPAGTRQRMTDLSHSIQEELDVAVIQDELVKRIKDDVRISDSKKEALIVGINKQLIGLTELYNNYAEKYEYMDICLAIFQSADYRGPLEIRKCWETLIMQTHERADEDGRLPWEAVSEIVRRLGHRFSLSEYIFPPTELVPLLETYALTKQRNIGPRSWVIESLLDADVPHDVLLRILDDMFQRNEEPFQGNTRKTLILDAVWVADKWYSESLKGRSYAGGRAAMGAGFKPEGVVQILEEYLKSGVDLGPETEMVERLVSDIRRKFII</sequence>
<feature type="region of interest" description="Disordered" evidence="5">
    <location>
        <begin position="1"/>
        <end position="26"/>
    </location>
</feature>
<dbReference type="GO" id="GO:0036228">
    <property type="term" value="P:protein localization to nuclear inner membrane"/>
    <property type="evidence" value="ECO:0007669"/>
    <property type="project" value="TreeGrafter"/>
</dbReference>
<feature type="compositionally biased region" description="Gly residues" evidence="5">
    <location>
        <begin position="1"/>
        <end position="14"/>
    </location>
</feature>
<dbReference type="GO" id="GO:0017056">
    <property type="term" value="F:structural constituent of nuclear pore"/>
    <property type="evidence" value="ECO:0007669"/>
    <property type="project" value="InterPro"/>
</dbReference>
<dbReference type="InParanoid" id="A0A3N4LFZ1"/>
<proteinExistence type="inferred from homology"/>
<dbReference type="GO" id="GO:0006606">
    <property type="term" value="P:protein import into nucleus"/>
    <property type="evidence" value="ECO:0007669"/>
    <property type="project" value="TreeGrafter"/>
</dbReference>
<dbReference type="Pfam" id="PF08801">
    <property type="entry name" value="Nucleoporin_N"/>
    <property type="match status" value="1"/>
</dbReference>
<feature type="compositionally biased region" description="Polar residues" evidence="5">
    <location>
        <begin position="15"/>
        <end position="24"/>
    </location>
</feature>
<dbReference type="Proteomes" id="UP000267821">
    <property type="component" value="Unassembled WGS sequence"/>
</dbReference>
<evidence type="ECO:0000256" key="5">
    <source>
        <dbReference type="SAM" id="MobiDB-lite"/>
    </source>
</evidence>
<dbReference type="FunFam" id="1.25.40.440:FF:000001">
    <property type="entry name" value="Nuclear pore complex subunit"/>
    <property type="match status" value="1"/>
</dbReference>
<dbReference type="GO" id="GO:0006405">
    <property type="term" value="P:RNA export from nucleus"/>
    <property type="evidence" value="ECO:0007669"/>
    <property type="project" value="TreeGrafter"/>
</dbReference>
<dbReference type="InterPro" id="IPR007187">
    <property type="entry name" value="Nucleoporin_Nup133/Nup155_C"/>
</dbReference>
<accession>A0A3N4LFZ1</accession>